<evidence type="ECO:0000313" key="2">
    <source>
        <dbReference type="EMBL" id="MCI47802.1"/>
    </source>
</evidence>
<dbReference type="EMBL" id="LXQA010377274">
    <property type="protein sequence ID" value="MCI47802.1"/>
    <property type="molecule type" value="Genomic_DNA"/>
</dbReference>
<accession>A0A392SH63</accession>
<reference evidence="2 3" key="1">
    <citation type="journal article" date="2018" name="Front. Plant Sci.">
        <title>Red Clover (Trifolium pratense) and Zigzag Clover (T. medium) - A Picture of Genomic Similarities and Differences.</title>
        <authorList>
            <person name="Dluhosova J."/>
            <person name="Istvanek J."/>
            <person name="Nedelnik J."/>
            <person name="Repkova J."/>
        </authorList>
    </citation>
    <scope>NUCLEOTIDE SEQUENCE [LARGE SCALE GENOMIC DNA]</scope>
    <source>
        <strain evidence="3">cv. 10/8</strain>
        <tissue evidence="2">Leaf</tissue>
    </source>
</reference>
<proteinExistence type="predicted"/>
<keyword evidence="3" id="KW-1185">Reference proteome</keyword>
<sequence>MSVGGQRYEKTAGQWALRSDAQLIIQRPTGTPANSDEADTGTHADVEIPPFLNRKRASGSPNPRKWFDTWG</sequence>
<organism evidence="2 3">
    <name type="scientific">Trifolium medium</name>
    <dbReference type="NCBI Taxonomy" id="97028"/>
    <lineage>
        <taxon>Eukaryota</taxon>
        <taxon>Viridiplantae</taxon>
        <taxon>Streptophyta</taxon>
        <taxon>Embryophyta</taxon>
        <taxon>Tracheophyta</taxon>
        <taxon>Spermatophyta</taxon>
        <taxon>Magnoliopsida</taxon>
        <taxon>eudicotyledons</taxon>
        <taxon>Gunneridae</taxon>
        <taxon>Pentapetalae</taxon>
        <taxon>rosids</taxon>
        <taxon>fabids</taxon>
        <taxon>Fabales</taxon>
        <taxon>Fabaceae</taxon>
        <taxon>Papilionoideae</taxon>
        <taxon>50 kb inversion clade</taxon>
        <taxon>NPAAA clade</taxon>
        <taxon>Hologalegina</taxon>
        <taxon>IRL clade</taxon>
        <taxon>Trifolieae</taxon>
        <taxon>Trifolium</taxon>
    </lineage>
</organism>
<evidence type="ECO:0000256" key="1">
    <source>
        <dbReference type="SAM" id="MobiDB-lite"/>
    </source>
</evidence>
<dbReference type="Proteomes" id="UP000265520">
    <property type="component" value="Unassembled WGS sequence"/>
</dbReference>
<feature type="non-terminal residue" evidence="2">
    <location>
        <position position="71"/>
    </location>
</feature>
<feature type="region of interest" description="Disordered" evidence="1">
    <location>
        <begin position="27"/>
        <end position="71"/>
    </location>
</feature>
<comment type="caution">
    <text evidence="2">The sequence shown here is derived from an EMBL/GenBank/DDBJ whole genome shotgun (WGS) entry which is preliminary data.</text>
</comment>
<protein>
    <submittedName>
        <fullName evidence="2">Uncharacterized protein</fullName>
    </submittedName>
</protein>
<evidence type="ECO:0000313" key="3">
    <source>
        <dbReference type="Proteomes" id="UP000265520"/>
    </source>
</evidence>
<name>A0A392SH63_9FABA</name>
<dbReference type="AlphaFoldDB" id="A0A392SH63"/>